<gene>
    <name evidence="1" type="ordered locus">TDE_2311</name>
</gene>
<dbReference type="KEGG" id="tde:TDE_2311"/>
<reference evidence="1 2" key="1">
    <citation type="journal article" date="2004" name="Proc. Natl. Acad. Sci. U.S.A.">
        <title>Comparison of the genome of the oral pathogen Treponema denticola with other spirochete genomes.</title>
        <authorList>
            <person name="Seshadri R."/>
            <person name="Myers G.S."/>
            <person name="Tettelin H."/>
            <person name="Eisen J.A."/>
            <person name="Heidelberg J.F."/>
            <person name="Dodson R.J."/>
            <person name="Davidsen T.M."/>
            <person name="DeBoy R.T."/>
            <person name="Fouts D.E."/>
            <person name="Haft D.H."/>
            <person name="Selengut J."/>
            <person name="Ren Q."/>
            <person name="Brinkac L.M."/>
            <person name="Madupu R."/>
            <person name="Kolonay J."/>
            <person name="Durkin S.A."/>
            <person name="Daugherty S.C."/>
            <person name="Shetty J."/>
            <person name="Shvartsbeyn A."/>
            <person name="Gebregeorgis E."/>
            <person name="Geer K."/>
            <person name="Tsegaye G."/>
            <person name="Malek J."/>
            <person name="Ayodeji B."/>
            <person name="Shatsman S."/>
            <person name="McLeod M.P."/>
            <person name="Smajs D."/>
            <person name="Howell J.K."/>
            <person name="Pal S."/>
            <person name="Amin A."/>
            <person name="Vashisth P."/>
            <person name="McNeill T.Z."/>
            <person name="Xiang Q."/>
            <person name="Sodergren E."/>
            <person name="Baca E."/>
            <person name="Weinstock G.M."/>
            <person name="Norris S.J."/>
            <person name="Fraser C.M."/>
            <person name="Paulsen I.T."/>
        </authorList>
    </citation>
    <scope>NUCLEOTIDE SEQUENCE [LARGE SCALE GENOMIC DNA]</scope>
    <source>
        <strain evidence="2">ATCC 35405 / DSM 14222 / CIP 103919 / JCM 8153 / KCTC 15104</strain>
    </source>
</reference>
<dbReference type="EMBL" id="AE017226">
    <property type="protein sequence ID" value="AAS12830.1"/>
    <property type="molecule type" value="Genomic_DNA"/>
</dbReference>
<name>Q73KA8_TREDE</name>
<dbReference type="Proteomes" id="UP000008212">
    <property type="component" value="Chromosome"/>
</dbReference>
<evidence type="ECO:0000313" key="1">
    <source>
        <dbReference type="EMBL" id="AAS12830.1"/>
    </source>
</evidence>
<sequence length="39" mass="4703">MSSRSTSQMNFLPIYYFFQIIPTNIMGRENMKKLGENKW</sequence>
<dbReference type="STRING" id="243275.TDE_2311"/>
<dbReference type="PaxDb" id="243275-TDE_2311"/>
<protein>
    <submittedName>
        <fullName evidence="1">Uncharacterized protein</fullName>
    </submittedName>
</protein>
<keyword evidence="2" id="KW-1185">Reference proteome</keyword>
<dbReference type="HOGENOM" id="CLU_3318661_0_0_12"/>
<evidence type="ECO:0000313" key="2">
    <source>
        <dbReference type="Proteomes" id="UP000008212"/>
    </source>
</evidence>
<proteinExistence type="predicted"/>
<dbReference type="AlphaFoldDB" id="Q73KA8"/>
<accession>Q73KA8</accession>
<organism evidence="1 2">
    <name type="scientific">Treponema denticola (strain ATCC 35405 / DSM 14222 / CIP 103919 / JCM 8153 / KCTC 15104)</name>
    <dbReference type="NCBI Taxonomy" id="243275"/>
    <lineage>
        <taxon>Bacteria</taxon>
        <taxon>Pseudomonadati</taxon>
        <taxon>Spirochaetota</taxon>
        <taxon>Spirochaetia</taxon>
        <taxon>Spirochaetales</taxon>
        <taxon>Treponemataceae</taxon>
        <taxon>Treponema</taxon>
    </lineage>
</organism>
<dbReference type="OrthoDB" id="365365at2"/>
<dbReference type="PATRIC" id="fig|243275.7.peg.2181"/>